<gene>
    <name evidence="1" type="ORF">KOI35_43435</name>
</gene>
<comment type="caution">
    <text evidence="1">The sequence shown here is derived from an EMBL/GenBank/DDBJ whole genome shotgun (WGS) entry which is preliminary data.</text>
</comment>
<evidence type="ECO:0000313" key="2">
    <source>
        <dbReference type="Proteomes" id="UP001519654"/>
    </source>
</evidence>
<dbReference type="Proteomes" id="UP001519654">
    <property type="component" value="Unassembled WGS sequence"/>
</dbReference>
<evidence type="ECO:0000313" key="1">
    <source>
        <dbReference type="EMBL" id="MBU2670377.1"/>
    </source>
</evidence>
<dbReference type="SUPFAM" id="SSF51735">
    <property type="entry name" value="NAD(P)-binding Rossmann-fold domains"/>
    <property type="match status" value="1"/>
</dbReference>
<dbReference type="InterPro" id="IPR036291">
    <property type="entry name" value="NAD(P)-bd_dom_sf"/>
</dbReference>
<dbReference type="Gene3D" id="3.40.50.720">
    <property type="entry name" value="NAD(P)-binding Rossmann-like Domain"/>
    <property type="match status" value="1"/>
</dbReference>
<name>A0ABS5Z3V4_9ACTN</name>
<accession>A0ABS5Z3V4</accession>
<evidence type="ECO:0008006" key="3">
    <source>
        <dbReference type="Google" id="ProtNLM"/>
    </source>
</evidence>
<dbReference type="PANTHER" id="PTHR43781">
    <property type="entry name" value="SACCHAROPINE DEHYDROGENASE"/>
    <property type="match status" value="1"/>
</dbReference>
<proteinExistence type="predicted"/>
<organism evidence="1 2">
    <name type="scientific">Paractinoplanes bogorensis</name>
    <dbReference type="NCBI Taxonomy" id="1610840"/>
    <lineage>
        <taxon>Bacteria</taxon>
        <taxon>Bacillati</taxon>
        <taxon>Actinomycetota</taxon>
        <taxon>Actinomycetes</taxon>
        <taxon>Micromonosporales</taxon>
        <taxon>Micromonosporaceae</taxon>
        <taxon>Paractinoplanes</taxon>
    </lineage>
</organism>
<dbReference type="PANTHER" id="PTHR43781:SF1">
    <property type="entry name" value="SACCHAROPINE DEHYDROGENASE"/>
    <property type="match status" value="1"/>
</dbReference>
<keyword evidence="2" id="KW-1185">Reference proteome</keyword>
<sequence>MSIWILGARGRIGRAVATRLREQGIEPVLIGRETEIVTEIGRQRPEVVVNTIGDYAATALTIARAGLPHGGHYLDVANDLVAVPRMLAAHDEAAAAGSTFVTGAGFGVLATESVVVKLCEDRPTPSRVRVDALASVGMAAGVFGQALAATTLDVLTSGGRRFSSGRLVSSRLGAGARTLALPDGTSIRSAEVPSGELLAARAASNAPDVTVTSALAPGSPVVRALLPAAARLLAIPPVRRFAQARMAAIAIKDTPRPRPYSWGHAVVEWPDGTTREGWLRAGDGMDFTAAVLAEAAVRLHDGEGKPGAYTPAAALGPDLAVAAGGTFVL</sequence>
<reference evidence="1 2" key="1">
    <citation type="submission" date="2021-06" db="EMBL/GenBank/DDBJ databases">
        <title>Actinoplanes lichenicola sp. nov., and Actinoplanes ovalisporus sp. nov., isolated from lichen in Thailand.</title>
        <authorList>
            <person name="Saeng-In P."/>
            <person name="Kanchanasin P."/>
            <person name="Yuki M."/>
            <person name="Kudo T."/>
            <person name="Ohkuma M."/>
            <person name="Phongsopitanun W."/>
            <person name="Tanasupawat S."/>
        </authorList>
    </citation>
    <scope>NUCLEOTIDE SEQUENCE [LARGE SCALE GENOMIC DNA]</scope>
    <source>
        <strain evidence="1 2">NBRC 110975</strain>
    </source>
</reference>
<dbReference type="EMBL" id="JAHKKG010000019">
    <property type="protein sequence ID" value="MBU2670377.1"/>
    <property type="molecule type" value="Genomic_DNA"/>
</dbReference>
<protein>
    <recommendedName>
        <fullName evidence="3">Saccharopine dehydrogenase NADP binding domain-containing protein</fullName>
    </recommendedName>
</protein>
<dbReference type="RefSeq" id="WP_215795605.1">
    <property type="nucleotide sequence ID" value="NZ_JAHKKG010000019.1"/>
</dbReference>